<dbReference type="InterPro" id="IPR010259">
    <property type="entry name" value="S8pro/Inhibitor_I9"/>
</dbReference>
<evidence type="ECO:0000259" key="10">
    <source>
        <dbReference type="Pfam" id="PF05922"/>
    </source>
</evidence>
<dbReference type="Gene3D" id="2.60.40.2310">
    <property type="match status" value="1"/>
</dbReference>
<evidence type="ECO:0000256" key="8">
    <source>
        <dbReference type="SAM" id="SignalP"/>
    </source>
</evidence>
<organism evidence="12 13">
    <name type="scientific">Ensete ventricosum</name>
    <name type="common">Abyssinian banana</name>
    <name type="synonym">Musa ensete</name>
    <dbReference type="NCBI Taxonomy" id="4639"/>
    <lineage>
        <taxon>Eukaryota</taxon>
        <taxon>Viridiplantae</taxon>
        <taxon>Streptophyta</taxon>
        <taxon>Embryophyta</taxon>
        <taxon>Tracheophyta</taxon>
        <taxon>Spermatophyta</taxon>
        <taxon>Magnoliopsida</taxon>
        <taxon>Liliopsida</taxon>
        <taxon>Zingiberales</taxon>
        <taxon>Musaceae</taxon>
        <taxon>Ensete</taxon>
    </lineage>
</organism>
<dbReference type="Proteomes" id="UP001222027">
    <property type="component" value="Unassembled WGS sequence"/>
</dbReference>
<feature type="active site" description="Charge relay system" evidence="6 7">
    <location>
        <position position="236"/>
    </location>
</feature>
<feature type="domain" description="Subtilisin-like protease fibronectin type-III" evidence="11">
    <location>
        <begin position="681"/>
        <end position="778"/>
    </location>
</feature>
<evidence type="ECO:0000256" key="2">
    <source>
        <dbReference type="ARBA" id="ARBA00022670"/>
    </source>
</evidence>
<evidence type="ECO:0000256" key="1">
    <source>
        <dbReference type="ARBA" id="ARBA00011073"/>
    </source>
</evidence>
<evidence type="ECO:0000256" key="3">
    <source>
        <dbReference type="ARBA" id="ARBA00022729"/>
    </source>
</evidence>
<dbReference type="GO" id="GO:0006508">
    <property type="term" value="P:proteolysis"/>
    <property type="evidence" value="ECO:0007669"/>
    <property type="project" value="UniProtKB-KW"/>
</dbReference>
<keyword evidence="3 8" id="KW-0732">Signal</keyword>
<dbReference type="Gene3D" id="3.30.70.80">
    <property type="entry name" value="Peptidase S8 propeptide/proteinase inhibitor I9"/>
    <property type="match status" value="1"/>
</dbReference>
<dbReference type="FunFam" id="3.30.70.80:FF:000002">
    <property type="entry name" value="Subtilisin-like protease SBT5.3"/>
    <property type="match status" value="1"/>
</dbReference>
<dbReference type="Gene3D" id="3.40.50.200">
    <property type="entry name" value="Peptidase S8/S53 domain"/>
    <property type="match status" value="1"/>
</dbReference>
<feature type="active site" description="Charge relay system" evidence="6 7">
    <location>
        <position position="166"/>
    </location>
</feature>
<dbReference type="InterPro" id="IPR015500">
    <property type="entry name" value="Peptidase_S8_subtilisin-rel"/>
</dbReference>
<proteinExistence type="inferred from homology"/>
<evidence type="ECO:0000256" key="4">
    <source>
        <dbReference type="ARBA" id="ARBA00022801"/>
    </source>
</evidence>
<evidence type="ECO:0000259" key="9">
    <source>
        <dbReference type="Pfam" id="PF00082"/>
    </source>
</evidence>
<evidence type="ECO:0000256" key="7">
    <source>
        <dbReference type="PROSITE-ProRule" id="PRU01240"/>
    </source>
</evidence>
<evidence type="ECO:0000256" key="5">
    <source>
        <dbReference type="ARBA" id="ARBA00022825"/>
    </source>
</evidence>
<protein>
    <recommendedName>
        <fullName evidence="14">Subtilisin-like protease</fullName>
    </recommendedName>
</protein>
<name>A0AAV8PRG7_ENSVE</name>
<dbReference type="InterPro" id="IPR045051">
    <property type="entry name" value="SBT"/>
</dbReference>
<feature type="signal peptide" evidence="8">
    <location>
        <begin position="1"/>
        <end position="26"/>
    </location>
</feature>
<dbReference type="InterPro" id="IPR023828">
    <property type="entry name" value="Peptidase_S8_Ser-AS"/>
</dbReference>
<feature type="chain" id="PRO_5043843704" description="Subtilisin-like protease" evidence="8">
    <location>
        <begin position="27"/>
        <end position="782"/>
    </location>
</feature>
<evidence type="ECO:0000313" key="12">
    <source>
        <dbReference type="EMBL" id="KAJ8459469.1"/>
    </source>
</evidence>
<dbReference type="SUPFAM" id="SSF52743">
    <property type="entry name" value="Subtilisin-like"/>
    <property type="match status" value="1"/>
</dbReference>
<reference evidence="12 13" key="1">
    <citation type="submission" date="2022-12" db="EMBL/GenBank/DDBJ databases">
        <title>Chromosome-scale assembly of the Ensete ventricosum genome.</title>
        <authorList>
            <person name="Dussert Y."/>
            <person name="Stocks J."/>
            <person name="Wendawek A."/>
            <person name="Woldeyes F."/>
            <person name="Nichols R.A."/>
            <person name="Borrell J.S."/>
        </authorList>
    </citation>
    <scope>NUCLEOTIDE SEQUENCE [LARGE SCALE GENOMIC DNA]</scope>
    <source>
        <strain evidence="13">cv. Maze</strain>
        <tissue evidence="12">Seeds</tissue>
    </source>
</reference>
<dbReference type="PROSITE" id="PS51892">
    <property type="entry name" value="SUBTILASE"/>
    <property type="match status" value="1"/>
</dbReference>
<evidence type="ECO:0000256" key="6">
    <source>
        <dbReference type="PIRSR" id="PIRSR615500-1"/>
    </source>
</evidence>
<feature type="domain" description="Peptidase S8/S53" evidence="9">
    <location>
        <begin position="157"/>
        <end position="609"/>
    </location>
</feature>
<keyword evidence="4 7" id="KW-0378">Hydrolase</keyword>
<dbReference type="PRINTS" id="PR00723">
    <property type="entry name" value="SUBTILISIN"/>
</dbReference>
<sequence>MEFLKNGRFLLPAILVFLLLQKPIAASLQSKSSLLNSAATSKKSYIVYLGAHAHGPEPSLEEYDRATDSHHEFLGSFLGSKEIARDAMIYSYNKYINGFAAVLDEEDAKRISKHAKVKSVFESKVKQLHTTRSWSFMGLERDTKVPKSSIWAKARFGEDTIIATLDTGVWPESKSFDDEGMGPIPSRWKGDCQKDEVKPVHCNRKLIGARSFYKGYVANIGASPDPSSSPRDFDGHGTHTLSTAAGRFVPGAAVLGNAYGTSKGGSPNAFVAVYKVCWSGCQDADILAAFDAAIADGVDVISMSIGGEPVDYAVDSIAIGSFHAVQNGITVVCSAGNSGDQGPGSVTNVAPWIFTVGASTVDRDFISTLTLGNKKQIQGKSRSLESLDEDKSYPLINSFDARINDDYREDARQCVDGSIDAEKTKGKVVVCEFGLNSSPFSYFESIGDEAAGAILIDPGTLGNYFFVDPFTKPHAVINAADGVALRSYINSTKSPVVSLSRPRTLLGRKPAPTMSFYSSLGPNTITPAIMKPDVTAPGSDILASYSEAAPPGSDPNDPTRVPFNILSGTSMSCPHVAGLVGLLKTLHPHWTPAAIRSAIMSTAQTVDNTGAPIRSHHGNDATPLSYGSGHIRPNSAMDPGLVYDLTNADYLDFLCSIGYNTEDMSYFQNYTCPSRYKLLEDFNYPAIVFPYHRNLQQTATRRLKNVGSPGTYRIRYRTPAGFNVTVKPESLTFDEVGDEKEFTVYVKPTPREYIKSGWNSGWLVWSDGKHHVRSPLIIHPIA</sequence>
<dbReference type="Pfam" id="PF17766">
    <property type="entry name" value="fn3_6"/>
    <property type="match status" value="1"/>
</dbReference>
<keyword evidence="2 7" id="KW-0645">Protease</keyword>
<dbReference type="CDD" id="cd02120">
    <property type="entry name" value="PA_subtilisin_like"/>
    <property type="match status" value="1"/>
</dbReference>
<feature type="domain" description="Inhibitor I9" evidence="10">
    <location>
        <begin position="44"/>
        <end position="129"/>
    </location>
</feature>
<keyword evidence="5 7" id="KW-0720">Serine protease</keyword>
<evidence type="ECO:0008006" key="14">
    <source>
        <dbReference type="Google" id="ProtNLM"/>
    </source>
</evidence>
<evidence type="ECO:0000313" key="13">
    <source>
        <dbReference type="Proteomes" id="UP001222027"/>
    </source>
</evidence>
<dbReference type="GO" id="GO:0004252">
    <property type="term" value="F:serine-type endopeptidase activity"/>
    <property type="evidence" value="ECO:0007669"/>
    <property type="project" value="UniProtKB-UniRule"/>
</dbReference>
<comment type="similarity">
    <text evidence="1 7">Belongs to the peptidase S8 family.</text>
</comment>
<dbReference type="InterPro" id="IPR034197">
    <property type="entry name" value="Peptidases_S8_3"/>
</dbReference>
<dbReference type="InterPro" id="IPR036852">
    <property type="entry name" value="Peptidase_S8/S53_dom_sf"/>
</dbReference>
<dbReference type="InterPro" id="IPR000209">
    <property type="entry name" value="Peptidase_S8/S53_dom"/>
</dbReference>
<dbReference type="Pfam" id="PF05922">
    <property type="entry name" value="Inhibitor_I9"/>
    <property type="match status" value="1"/>
</dbReference>
<keyword evidence="13" id="KW-1185">Reference proteome</keyword>
<gene>
    <name evidence="12" type="ORF">OPV22_032395</name>
</gene>
<accession>A0AAV8PRG7</accession>
<dbReference type="AlphaFoldDB" id="A0AAV8PRG7"/>
<dbReference type="CDD" id="cd04852">
    <property type="entry name" value="Peptidases_S8_3"/>
    <property type="match status" value="1"/>
</dbReference>
<dbReference type="InterPro" id="IPR037045">
    <property type="entry name" value="S8pro/Inhibitor_I9_sf"/>
</dbReference>
<dbReference type="Gene3D" id="3.50.30.30">
    <property type="match status" value="1"/>
</dbReference>
<evidence type="ECO:0000259" key="11">
    <source>
        <dbReference type="Pfam" id="PF17766"/>
    </source>
</evidence>
<dbReference type="PANTHER" id="PTHR10795">
    <property type="entry name" value="PROPROTEIN CONVERTASE SUBTILISIN/KEXIN"/>
    <property type="match status" value="1"/>
</dbReference>
<dbReference type="Pfam" id="PF00082">
    <property type="entry name" value="Peptidase_S8"/>
    <property type="match status" value="1"/>
</dbReference>
<dbReference type="PROSITE" id="PS00138">
    <property type="entry name" value="SUBTILASE_SER"/>
    <property type="match status" value="1"/>
</dbReference>
<dbReference type="InterPro" id="IPR041469">
    <property type="entry name" value="Subtilisin-like_FN3"/>
</dbReference>
<feature type="active site" description="Charge relay system" evidence="6 7">
    <location>
        <position position="570"/>
    </location>
</feature>
<comment type="caution">
    <text evidence="12">The sequence shown here is derived from an EMBL/GenBank/DDBJ whole genome shotgun (WGS) entry which is preliminary data.</text>
</comment>
<dbReference type="EMBL" id="JAQQAF010000009">
    <property type="protein sequence ID" value="KAJ8459469.1"/>
    <property type="molecule type" value="Genomic_DNA"/>
</dbReference>
<dbReference type="FunFam" id="3.40.50.200:FF:000006">
    <property type="entry name" value="Subtilisin-like protease SBT1.5"/>
    <property type="match status" value="1"/>
</dbReference>